<feature type="transmembrane region" description="Helical" evidence="10">
    <location>
        <begin position="354"/>
        <end position="377"/>
    </location>
</feature>
<evidence type="ECO:0000256" key="4">
    <source>
        <dbReference type="ARBA" id="ARBA00022692"/>
    </source>
</evidence>
<feature type="transmembrane region" description="Helical" evidence="10">
    <location>
        <begin position="250"/>
        <end position="272"/>
    </location>
</feature>
<dbReference type="GO" id="GO:0015386">
    <property type="term" value="F:potassium:proton antiporter activity"/>
    <property type="evidence" value="ECO:0007669"/>
    <property type="project" value="TreeGrafter"/>
</dbReference>
<feature type="domain" description="Cation/H+ exchanger transmembrane" evidence="11">
    <location>
        <begin position="24"/>
        <end position="414"/>
    </location>
</feature>
<dbReference type="PANTHER" id="PTHR10110">
    <property type="entry name" value="SODIUM/HYDROGEN EXCHANGER"/>
    <property type="match status" value="1"/>
</dbReference>
<keyword evidence="6" id="KW-0915">Sodium</keyword>
<protein>
    <submittedName>
        <fullName evidence="12">Na+/H+ antiporter</fullName>
    </submittedName>
</protein>
<keyword evidence="13" id="KW-1185">Reference proteome</keyword>
<evidence type="ECO:0000256" key="5">
    <source>
        <dbReference type="ARBA" id="ARBA00022989"/>
    </source>
</evidence>
<dbReference type="InterPro" id="IPR018422">
    <property type="entry name" value="Cation/H_exchanger_CPA1"/>
</dbReference>
<comment type="caution">
    <text evidence="12">The sequence shown here is derived from an EMBL/GenBank/DDBJ whole genome shotgun (WGS) entry which is preliminary data.</text>
</comment>
<evidence type="ECO:0000313" key="13">
    <source>
        <dbReference type="Proteomes" id="UP000054925"/>
    </source>
</evidence>
<keyword evidence="9" id="KW-0739">Sodium transport</keyword>
<feature type="transmembrane region" description="Helical" evidence="10">
    <location>
        <begin position="63"/>
        <end position="86"/>
    </location>
</feature>
<proteinExistence type="predicted"/>
<feature type="transmembrane region" description="Helical" evidence="10">
    <location>
        <begin position="389"/>
        <end position="406"/>
    </location>
</feature>
<feature type="transmembrane region" description="Helical" evidence="10">
    <location>
        <begin position="284"/>
        <end position="305"/>
    </location>
</feature>
<dbReference type="Gene3D" id="6.10.140.1330">
    <property type="match status" value="1"/>
</dbReference>
<evidence type="ECO:0000313" key="12">
    <source>
        <dbReference type="EMBL" id="SAL65953.1"/>
    </source>
</evidence>
<feature type="transmembrane region" description="Helical" evidence="10">
    <location>
        <begin position="317"/>
        <end position="342"/>
    </location>
</feature>
<feature type="transmembrane region" description="Helical" evidence="10">
    <location>
        <begin position="167"/>
        <end position="184"/>
    </location>
</feature>
<dbReference type="InterPro" id="IPR006153">
    <property type="entry name" value="Cation/H_exchanger_TM"/>
</dbReference>
<dbReference type="GO" id="GO:0098719">
    <property type="term" value="P:sodium ion import across plasma membrane"/>
    <property type="evidence" value="ECO:0007669"/>
    <property type="project" value="TreeGrafter"/>
</dbReference>
<dbReference type="EMBL" id="FCOL02000020">
    <property type="protein sequence ID" value="SAL65953.1"/>
    <property type="molecule type" value="Genomic_DNA"/>
</dbReference>
<evidence type="ECO:0000256" key="7">
    <source>
        <dbReference type="ARBA" id="ARBA00023065"/>
    </source>
</evidence>
<dbReference type="AlphaFoldDB" id="A0A158JBN9"/>
<dbReference type="OrthoDB" id="9809206at2"/>
<dbReference type="GO" id="GO:0005886">
    <property type="term" value="C:plasma membrane"/>
    <property type="evidence" value="ECO:0007669"/>
    <property type="project" value="UniProtKB-SubCell"/>
</dbReference>
<feature type="transmembrane region" description="Helical" evidence="10">
    <location>
        <begin position="98"/>
        <end position="119"/>
    </location>
</feature>
<keyword evidence="8 10" id="KW-0472">Membrane</keyword>
<evidence type="ECO:0000256" key="10">
    <source>
        <dbReference type="SAM" id="Phobius"/>
    </source>
</evidence>
<evidence type="ECO:0000256" key="8">
    <source>
        <dbReference type="ARBA" id="ARBA00023136"/>
    </source>
</evidence>
<keyword evidence="2" id="KW-0813">Transport</keyword>
<evidence type="ECO:0000256" key="6">
    <source>
        <dbReference type="ARBA" id="ARBA00023053"/>
    </source>
</evidence>
<keyword evidence="7" id="KW-0406">Ion transport</keyword>
<organism evidence="12 13">
    <name type="scientific">Caballeronia terrestris</name>
    <dbReference type="NCBI Taxonomy" id="1226301"/>
    <lineage>
        <taxon>Bacteria</taxon>
        <taxon>Pseudomonadati</taxon>
        <taxon>Pseudomonadota</taxon>
        <taxon>Betaproteobacteria</taxon>
        <taxon>Burkholderiales</taxon>
        <taxon>Burkholderiaceae</taxon>
        <taxon>Caballeronia</taxon>
    </lineage>
</organism>
<evidence type="ECO:0000256" key="2">
    <source>
        <dbReference type="ARBA" id="ARBA00022448"/>
    </source>
</evidence>
<dbReference type="Proteomes" id="UP000054925">
    <property type="component" value="Unassembled WGS sequence"/>
</dbReference>
<name>A0A158JBN9_9BURK</name>
<dbReference type="GO" id="GO:0015385">
    <property type="term" value="F:sodium:proton antiporter activity"/>
    <property type="evidence" value="ECO:0007669"/>
    <property type="project" value="InterPro"/>
</dbReference>
<evidence type="ECO:0000259" key="11">
    <source>
        <dbReference type="Pfam" id="PF00999"/>
    </source>
</evidence>
<keyword evidence="3" id="KW-1003">Cell membrane</keyword>
<sequence length="689" mass="74297">MMTELLLGATLIAVTGVVQACSVRFALPQALLVASVGIACGAASLLLNMLLPHSALTFIAPLVAWPLPAQTCLTLFLPTLLFQAALSVNVREMLADAAPILLLAVFAVFVATGAIGLAASAVSGQPVIDGLLLGAIIATTDPSAVLAVFRSVGAPARLVRLVEGESLLNDATAIAVAGVLLAALEGNHATGGVGTALRVFAFSFAGGTLFGAVAGRLLAWALVHMGGEGKAELTLTIALPYPLYIVGDHYLHVSGVVAVVAAGLVVSGLGRTRLSPRNWDHLQLFWEQAAAIAGTVVFLIATIRVPALMRTAHPFDLVTLCAIVAAALAARVAVLFGVFPILARLRLSEPVSPAFKFVIAWGGLRGAVTIVLALGIAGNDDLSEPTRRFVAVLATGFVLLSLVMNGPTLKPLIRRLGLDRLSAQDRAIQRQVVRIATTGVEERVQVASKVFEIAPEIADKVVEQYRRSVALDGASNLDDLLSDQDRLAIGLLALARKERDLIPDYGYGVVKVSNLDRMTRNASDMIEAVRRDGRLGYRRRAAQILALSGMYRVSRWLHLHLRFDRLFATALADRFELLMCRRAVLEQLTRYNDERLNDLLGDRLVSMLDKLLHARIDAIEAALNEMRSQYYRYTWRLERRMLLLVALREGCASVAAMYGDQTISTEIYNSLNREFARAWEVAIARPRFS</sequence>
<dbReference type="PANTHER" id="PTHR10110:SF86">
    <property type="entry name" value="SODIUM_HYDROGEN EXCHANGER 7"/>
    <property type="match status" value="1"/>
</dbReference>
<dbReference type="Pfam" id="PF00999">
    <property type="entry name" value="Na_H_Exchanger"/>
    <property type="match status" value="1"/>
</dbReference>
<evidence type="ECO:0000256" key="9">
    <source>
        <dbReference type="ARBA" id="ARBA00023201"/>
    </source>
</evidence>
<gene>
    <name evidence="12" type="ORF">AWB67_03606</name>
</gene>
<reference evidence="12" key="1">
    <citation type="submission" date="2016-01" db="EMBL/GenBank/DDBJ databases">
        <authorList>
            <person name="Peeters C."/>
        </authorList>
    </citation>
    <scope>NUCLEOTIDE SEQUENCE [LARGE SCALE GENOMIC DNA]</scope>
    <source>
        <strain evidence="12">LMG 22937</strain>
    </source>
</reference>
<evidence type="ECO:0000256" key="1">
    <source>
        <dbReference type="ARBA" id="ARBA00004651"/>
    </source>
</evidence>
<dbReference type="GO" id="GO:0051453">
    <property type="term" value="P:regulation of intracellular pH"/>
    <property type="evidence" value="ECO:0007669"/>
    <property type="project" value="TreeGrafter"/>
</dbReference>
<feature type="transmembrane region" description="Helical" evidence="10">
    <location>
        <begin position="196"/>
        <end position="223"/>
    </location>
</feature>
<keyword evidence="4 10" id="KW-0812">Transmembrane</keyword>
<accession>A0A158JBN9</accession>
<dbReference type="RefSeq" id="WP_087657588.1">
    <property type="nucleotide sequence ID" value="NZ_FCOL02000020.1"/>
</dbReference>
<keyword evidence="5 10" id="KW-1133">Transmembrane helix</keyword>
<feature type="transmembrane region" description="Helical" evidence="10">
    <location>
        <begin position="30"/>
        <end position="51"/>
    </location>
</feature>
<comment type="subcellular location">
    <subcellularLocation>
        <location evidence="1">Cell membrane</location>
        <topology evidence="1">Multi-pass membrane protein</topology>
    </subcellularLocation>
</comment>
<feature type="transmembrane region" description="Helical" evidence="10">
    <location>
        <begin position="131"/>
        <end position="152"/>
    </location>
</feature>
<evidence type="ECO:0000256" key="3">
    <source>
        <dbReference type="ARBA" id="ARBA00022475"/>
    </source>
</evidence>